<dbReference type="NCBIfam" id="NF005909">
    <property type="entry name" value="PRK07890.1"/>
    <property type="match status" value="1"/>
</dbReference>
<keyword evidence="2" id="KW-0560">Oxidoreductase</keyword>
<dbReference type="SUPFAM" id="SSF51735">
    <property type="entry name" value="NAD(P)-binding Rossmann-fold domains"/>
    <property type="match status" value="1"/>
</dbReference>
<dbReference type="CDD" id="cd05233">
    <property type="entry name" value="SDR_c"/>
    <property type="match status" value="1"/>
</dbReference>
<gene>
    <name evidence="3" type="ORF">GCM10023321_36590</name>
</gene>
<reference evidence="4" key="1">
    <citation type="journal article" date="2019" name="Int. J. Syst. Evol. Microbiol.">
        <title>The Global Catalogue of Microorganisms (GCM) 10K type strain sequencing project: providing services to taxonomists for standard genome sequencing and annotation.</title>
        <authorList>
            <consortium name="The Broad Institute Genomics Platform"/>
            <consortium name="The Broad Institute Genome Sequencing Center for Infectious Disease"/>
            <person name="Wu L."/>
            <person name="Ma J."/>
        </authorList>
    </citation>
    <scope>NUCLEOTIDE SEQUENCE [LARGE SCALE GENOMIC DNA]</scope>
    <source>
        <strain evidence="4">JCM 18303</strain>
    </source>
</reference>
<organism evidence="3 4">
    <name type="scientific">Pseudonocardia eucalypti</name>
    <dbReference type="NCBI Taxonomy" id="648755"/>
    <lineage>
        <taxon>Bacteria</taxon>
        <taxon>Bacillati</taxon>
        <taxon>Actinomycetota</taxon>
        <taxon>Actinomycetes</taxon>
        <taxon>Pseudonocardiales</taxon>
        <taxon>Pseudonocardiaceae</taxon>
        <taxon>Pseudonocardia</taxon>
    </lineage>
</organism>
<dbReference type="Proteomes" id="UP001428817">
    <property type="component" value="Unassembled WGS sequence"/>
</dbReference>
<dbReference type="EMBL" id="BAABJP010000015">
    <property type="protein sequence ID" value="GAA5157800.1"/>
    <property type="molecule type" value="Genomic_DNA"/>
</dbReference>
<accession>A0ABP9Q9H4</accession>
<name>A0ABP9Q9H4_9PSEU</name>
<comment type="similarity">
    <text evidence="1">Belongs to the short-chain dehydrogenases/reductases (SDR) family.</text>
</comment>
<proteinExistence type="inferred from homology"/>
<dbReference type="PANTHER" id="PTHR43943">
    <property type="entry name" value="DEHYDROGENASE/REDUCTASE (SDR FAMILY) MEMBER 4"/>
    <property type="match status" value="1"/>
</dbReference>
<evidence type="ECO:0000256" key="1">
    <source>
        <dbReference type="ARBA" id="ARBA00006484"/>
    </source>
</evidence>
<evidence type="ECO:0000256" key="2">
    <source>
        <dbReference type="ARBA" id="ARBA00023002"/>
    </source>
</evidence>
<sequence>MILSDEVVVITGVGAGLGAKLATRAAAEGAKVVMAARSTDVMNQVAKEVAEAGGQAIGVPCDVRKPEDVQRLVETAVSEFGPITGLVNSAYGHPGFYDLLDTPDKALRRSLDIILHGTLAVTREVVPSMKAAGRGTVVNVGSMAARKPHRGEGGYAVAKAAMGAATRYLAVELGEHGIRVNQAVLGWLDGPGVRFYLKMTAEQRGVTEKDVYDEIASQIALRRVPPDGDCAGAILFLLSRYASEVTGATLDVNGGEFLPL</sequence>
<evidence type="ECO:0000313" key="3">
    <source>
        <dbReference type="EMBL" id="GAA5157800.1"/>
    </source>
</evidence>
<dbReference type="Gene3D" id="3.40.50.720">
    <property type="entry name" value="NAD(P)-binding Rossmann-like Domain"/>
    <property type="match status" value="1"/>
</dbReference>
<comment type="caution">
    <text evidence="3">The sequence shown here is derived from an EMBL/GenBank/DDBJ whole genome shotgun (WGS) entry which is preliminary data.</text>
</comment>
<dbReference type="PRINTS" id="PR00081">
    <property type="entry name" value="GDHRDH"/>
</dbReference>
<evidence type="ECO:0000313" key="4">
    <source>
        <dbReference type="Proteomes" id="UP001428817"/>
    </source>
</evidence>
<dbReference type="RefSeq" id="WP_185059239.1">
    <property type="nucleotide sequence ID" value="NZ_BAABJP010000015.1"/>
</dbReference>
<dbReference type="PANTHER" id="PTHR43943:SF17">
    <property type="entry name" value="3-PHENYLPROPIONATE-DIHYDRODIOL_CINNAMIC ACID-DIHYDRODIOL DEHYDROGENASE"/>
    <property type="match status" value="1"/>
</dbReference>
<protein>
    <submittedName>
        <fullName evidence="3">SDR family oxidoreductase</fullName>
    </submittedName>
</protein>
<dbReference type="Pfam" id="PF13561">
    <property type="entry name" value="adh_short_C2"/>
    <property type="match status" value="1"/>
</dbReference>
<keyword evidence="4" id="KW-1185">Reference proteome</keyword>
<dbReference type="InterPro" id="IPR036291">
    <property type="entry name" value="NAD(P)-bd_dom_sf"/>
</dbReference>
<dbReference type="InterPro" id="IPR002347">
    <property type="entry name" value="SDR_fam"/>
</dbReference>